<evidence type="ECO:0008006" key="4">
    <source>
        <dbReference type="Google" id="ProtNLM"/>
    </source>
</evidence>
<organism evidence="2 3">
    <name type="scientific">Lithohypha guttulata</name>
    <dbReference type="NCBI Taxonomy" id="1690604"/>
    <lineage>
        <taxon>Eukaryota</taxon>
        <taxon>Fungi</taxon>
        <taxon>Dikarya</taxon>
        <taxon>Ascomycota</taxon>
        <taxon>Pezizomycotina</taxon>
        <taxon>Eurotiomycetes</taxon>
        <taxon>Chaetothyriomycetidae</taxon>
        <taxon>Chaetothyriales</taxon>
        <taxon>Trichomeriaceae</taxon>
        <taxon>Lithohypha</taxon>
    </lineage>
</organism>
<dbReference type="PANTHER" id="PTHR13812">
    <property type="entry name" value="KETIMINE REDUCTASE MU-CRYSTALLIN"/>
    <property type="match status" value="1"/>
</dbReference>
<dbReference type="SUPFAM" id="SSF51735">
    <property type="entry name" value="NAD(P)-binding Rossmann-fold domains"/>
    <property type="match status" value="1"/>
</dbReference>
<keyword evidence="3" id="KW-1185">Reference proteome</keyword>
<dbReference type="EMBL" id="JAVRRG010000154">
    <property type="protein sequence ID" value="KAK5080206.1"/>
    <property type="molecule type" value="Genomic_DNA"/>
</dbReference>
<comment type="similarity">
    <text evidence="1">Belongs to the ornithine cyclodeaminase/mu-crystallin family.</text>
</comment>
<comment type="caution">
    <text evidence="2">The sequence shown here is derived from an EMBL/GenBank/DDBJ whole genome shotgun (WGS) entry which is preliminary data.</text>
</comment>
<dbReference type="Pfam" id="PF02423">
    <property type="entry name" value="OCD_Mu_crystall"/>
    <property type="match status" value="1"/>
</dbReference>
<dbReference type="Proteomes" id="UP001345013">
    <property type="component" value="Unassembled WGS sequence"/>
</dbReference>
<dbReference type="InterPro" id="IPR003462">
    <property type="entry name" value="ODC_Mu_crystall"/>
</dbReference>
<accession>A0ABR0JZF5</accession>
<dbReference type="Gene3D" id="3.30.1780.10">
    <property type="entry name" value="ornithine cyclodeaminase, domain 1"/>
    <property type="match status" value="1"/>
</dbReference>
<dbReference type="InterPro" id="IPR023401">
    <property type="entry name" value="ODC_N"/>
</dbReference>
<proteinExistence type="inferred from homology"/>
<evidence type="ECO:0000256" key="1">
    <source>
        <dbReference type="ARBA" id="ARBA00008903"/>
    </source>
</evidence>
<evidence type="ECO:0000313" key="2">
    <source>
        <dbReference type="EMBL" id="KAK5080206.1"/>
    </source>
</evidence>
<sequence>MSNFTVLTDKTVHEILMSLSKPDILTFVDKIASSLQNFSVGDERRHQPEPAVINRPDGRKNLFRSFTSATGVGVKIIVDPAAALAKEDGNNALSGAERQKMAGLHGVLALCDRNGFPVGIVNAEEITGYRTSISAIILYMKRRRTKNVVVFGAGKQALWHLRLALALRGSEIERVSVVNRSKERTEGLLEQIRGENGERWKADVRFEGVLAGDEEGVERVLGEADVVFCTTPSKQVLFPARYLTGRKEGCYVSAIGSWQKDMIELDPQILREAAERGGSDGLVVADNRDDCLHSAGEVIQSGLGVDKIAEVGEILHLLAGESSERQEKTRACLETGLVVYKSVGVSMTDLAAGQAVLEMARKKGQGVSIPDF</sequence>
<evidence type="ECO:0000313" key="3">
    <source>
        <dbReference type="Proteomes" id="UP001345013"/>
    </source>
</evidence>
<dbReference type="Gene3D" id="3.40.50.720">
    <property type="entry name" value="NAD(P)-binding Rossmann-like Domain"/>
    <property type="match status" value="1"/>
</dbReference>
<dbReference type="InterPro" id="IPR036291">
    <property type="entry name" value="NAD(P)-bd_dom_sf"/>
</dbReference>
<name>A0ABR0JZF5_9EURO</name>
<protein>
    <recommendedName>
        <fullName evidence="4">Thiomorpholine-carboxylate dehydrogenase</fullName>
    </recommendedName>
</protein>
<gene>
    <name evidence="2" type="ORF">LTR24_008615</name>
</gene>
<reference evidence="2 3" key="1">
    <citation type="submission" date="2023-08" db="EMBL/GenBank/DDBJ databases">
        <title>Black Yeasts Isolated from many extreme environments.</title>
        <authorList>
            <person name="Coleine C."/>
            <person name="Stajich J.E."/>
            <person name="Selbmann L."/>
        </authorList>
    </citation>
    <scope>NUCLEOTIDE SEQUENCE [LARGE SCALE GENOMIC DNA]</scope>
    <source>
        <strain evidence="2 3">CCFEE 5885</strain>
    </source>
</reference>
<dbReference type="PANTHER" id="PTHR13812:SF19">
    <property type="entry name" value="KETIMINE REDUCTASE MU-CRYSTALLIN"/>
    <property type="match status" value="1"/>
</dbReference>